<evidence type="ECO:0000256" key="3">
    <source>
        <dbReference type="ARBA" id="ARBA00004065"/>
    </source>
</evidence>
<dbReference type="EMBL" id="PCSX01000003">
    <property type="protein sequence ID" value="PIP58469.1"/>
    <property type="molecule type" value="Genomic_DNA"/>
</dbReference>
<feature type="binding site" evidence="12">
    <location>
        <position position="124"/>
    </location>
    <ligand>
        <name>a divalent metal cation</name>
        <dbReference type="ChEBI" id="CHEBI:60240"/>
    </ligand>
</feature>
<dbReference type="InterPro" id="IPR022898">
    <property type="entry name" value="RNase_HII"/>
</dbReference>
<feature type="domain" description="RNase H type-2" evidence="14">
    <location>
        <begin position="11"/>
        <end position="210"/>
    </location>
</feature>
<evidence type="ECO:0000256" key="10">
    <source>
        <dbReference type="ARBA" id="ARBA00022801"/>
    </source>
</evidence>
<keyword evidence="9 12" id="KW-0255">Endonuclease</keyword>
<dbReference type="InterPro" id="IPR001352">
    <property type="entry name" value="RNase_HII/HIII"/>
</dbReference>
<sequence>MWLDYFKADIDYLVGVDEAGRGPLAGPLALGAVVFPRSGIEALRLALADYPAGKDSKKLSPRAREIWRSRILSLKVAGHLNFAVTFVSPKFIDDYGMTRALTYGLAKNLKKLNLDPTRTELLLDGSLRGPVEYSKQRTIIKGDESELIIGLASIVAKVTRDNYLSKIAKLYPLYNFEQHKGYGTKAHCEALRRYGPCPIHRRSFLHRILS</sequence>
<accession>A0A2H0BLQ0</accession>
<comment type="cofactor">
    <cofactor evidence="2">
        <name>Mg(2+)</name>
        <dbReference type="ChEBI" id="CHEBI:18420"/>
    </cofactor>
</comment>
<evidence type="ECO:0000313" key="15">
    <source>
        <dbReference type="EMBL" id="PIP58469.1"/>
    </source>
</evidence>
<evidence type="ECO:0000256" key="6">
    <source>
        <dbReference type="ARBA" id="ARBA00022490"/>
    </source>
</evidence>
<evidence type="ECO:0000256" key="9">
    <source>
        <dbReference type="ARBA" id="ARBA00022759"/>
    </source>
</evidence>
<evidence type="ECO:0000313" key="16">
    <source>
        <dbReference type="Proteomes" id="UP000229334"/>
    </source>
</evidence>
<keyword evidence="11" id="KW-0464">Manganese</keyword>
<dbReference type="Gene3D" id="3.30.420.10">
    <property type="entry name" value="Ribonuclease H-like superfamily/Ribonuclease H"/>
    <property type="match status" value="1"/>
</dbReference>
<dbReference type="AlphaFoldDB" id="A0A2H0BLQ0"/>
<evidence type="ECO:0000256" key="11">
    <source>
        <dbReference type="ARBA" id="ARBA00023211"/>
    </source>
</evidence>
<proteinExistence type="inferred from homology"/>
<dbReference type="GO" id="GO:0032299">
    <property type="term" value="C:ribonuclease H2 complex"/>
    <property type="evidence" value="ECO:0007669"/>
    <property type="project" value="TreeGrafter"/>
</dbReference>
<dbReference type="Pfam" id="PF01351">
    <property type="entry name" value="RNase_HII"/>
    <property type="match status" value="1"/>
</dbReference>
<comment type="subcellular location">
    <subcellularLocation>
        <location evidence="4">Cytoplasm</location>
    </subcellularLocation>
</comment>
<evidence type="ECO:0000256" key="4">
    <source>
        <dbReference type="ARBA" id="ARBA00004496"/>
    </source>
</evidence>
<evidence type="ECO:0000256" key="5">
    <source>
        <dbReference type="ARBA" id="ARBA00007383"/>
    </source>
</evidence>
<comment type="caution">
    <text evidence="15">The sequence shown here is derived from an EMBL/GenBank/DDBJ whole genome shotgun (WGS) entry which is preliminary data.</text>
</comment>
<comment type="similarity">
    <text evidence="5 13">Belongs to the RNase HII family.</text>
</comment>
<dbReference type="Proteomes" id="UP000229334">
    <property type="component" value="Unassembled WGS sequence"/>
</dbReference>
<evidence type="ECO:0000256" key="8">
    <source>
        <dbReference type="ARBA" id="ARBA00022723"/>
    </source>
</evidence>
<evidence type="ECO:0000256" key="1">
    <source>
        <dbReference type="ARBA" id="ARBA00000077"/>
    </source>
</evidence>
<dbReference type="InterPro" id="IPR024567">
    <property type="entry name" value="RNase_HII/HIII_dom"/>
</dbReference>
<dbReference type="SUPFAM" id="SSF53098">
    <property type="entry name" value="Ribonuclease H-like"/>
    <property type="match status" value="1"/>
</dbReference>
<comment type="cofactor">
    <cofactor evidence="12">
        <name>Mn(2+)</name>
        <dbReference type="ChEBI" id="CHEBI:29035"/>
    </cofactor>
    <cofactor evidence="12">
        <name>Mg(2+)</name>
        <dbReference type="ChEBI" id="CHEBI:18420"/>
    </cofactor>
    <text evidence="12">Manganese or magnesium. Binds 1 divalent metal ion per monomer in the absence of substrate. May bind a second metal ion after substrate binding.</text>
</comment>
<dbReference type="CDD" id="cd07182">
    <property type="entry name" value="RNase_HII_bacteria_HII_like"/>
    <property type="match status" value="1"/>
</dbReference>
<dbReference type="GO" id="GO:0006298">
    <property type="term" value="P:mismatch repair"/>
    <property type="evidence" value="ECO:0007669"/>
    <property type="project" value="TreeGrafter"/>
</dbReference>
<evidence type="ECO:0000256" key="12">
    <source>
        <dbReference type="PROSITE-ProRule" id="PRU01319"/>
    </source>
</evidence>
<dbReference type="GO" id="GO:0046872">
    <property type="term" value="F:metal ion binding"/>
    <property type="evidence" value="ECO:0007669"/>
    <property type="project" value="UniProtKB-KW"/>
</dbReference>
<protein>
    <recommendedName>
        <fullName evidence="13">Ribonuclease</fullName>
        <ecNumber evidence="13">3.1.26.4</ecNumber>
    </recommendedName>
</protein>
<comment type="catalytic activity">
    <reaction evidence="1 12 13">
        <text>Endonucleolytic cleavage to 5'-phosphomonoester.</text>
        <dbReference type="EC" id="3.1.26.4"/>
    </reaction>
</comment>
<reference evidence="15 16" key="1">
    <citation type="submission" date="2017-09" db="EMBL/GenBank/DDBJ databases">
        <title>Depth-based differentiation of microbial function through sediment-hosted aquifers and enrichment of novel symbionts in the deep terrestrial subsurface.</title>
        <authorList>
            <person name="Probst A.J."/>
            <person name="Ladd B."/>
            <person name="Jarett J.K."/>
            <person name="Geller-Mcgrath D.E."/>
            <person name="Sieber C.M."/>
            <person name="Emerson J.B."/>
            <person name="Anantharaman K."/>
            <person name="Thomas B.C."/>
            <person name="Malmstrom R."/>
            <person name="Stieglmeier M."/>
            <person name="Klingl A."/>
            <person name="Woyke T."/>
            <person name="Ryan C.M."/>
            <person name="Banfield J.F."/>
        </authorList>
    </citation>
    <scope>NUCLEOTIDE SEQUENCE [LARGE SCALE GENOMIC DNA]</scope>
    <source>
        <strain evidence="15">CG22_combo_CG10-13_8_21_14_all_37_9</strain>
    </source>
</reference>
<evidence type="ECO:0000256" key="13">
    <source>
        <dbReference type="RuleBase" id="RU003515"/>
    </source>
</evidence>
<dbReference type="EC" id="3.1.26.4" evidence="13"/>
<gene>
    <name evidence="15" type="ORF">COX02_00080</name>
</gene>
<evidence type="ECO:0000256" key="7">
    <source>
        <dbReference type="ARBA" id="ARBA00022722"/>
    </source>
</evidence>
<dbReference type="GO" id="GO:0043137">
    <property type="term" value="P:DNA replication, removal of RNA primer"/>
    <property type="evidence" value="ECO:0007669"/>
    <property type="project" value="TreeGrafter"/>
</dbReference>
<evidence type="ECO:0000256" key="2">
    <source>
        <dbReference type="ARBA" id="ARBA00001946"/>
    </source>
</evidence>
<evidence type="ECO:0000259" key="14">
    <source>
        <dbReference type="PROSITE" id="PS51975"/>
    </source>
</evidence>
<dbReference type="GO" id="GO:0005737">
    <property type="term" value="C:cytoplasm"/>
    <property type="evidence" value="ECO:0007669"/>
    <property type="project" value="UniProtKB-SubCell"/>
</dbReference>
<feature type="binding site" evidence="12">
    <location>
        <position position="17"/>
    </location>
    <ligand>
        <name>a divalent metal cation</name>
        <dbReference type="ChEBI" id="CHEBI:60240"/>
    </ligand>
</feature>
<keyword evidence="10 12" id="KW-0378">Hydrolase</keyword>
<keyword evidence="8 12" id="KW-0479">Metal-binding</keyword>
<feature type="binding site" evidence="12">
    <location>
        <position position="18"/>
    </location>
    <ligand>
        <name>a divalent metal cation</name>
        <dbReference type="ChEBI" id="CHEBI:60240"/>
    </ligand>
</feature>
<dbReference type="InterPro" id="IPR012337">
    <property type="entry name" value="RNaseH-like_sf"/>
</dbReference>
<keyword evidence="7 12" id="KW-0540">Nuclease</keyword>
<comment type="function">
    <text evidence="3 13">Endonuclease that specifically degrades the RNA of RNA-DNA hybrids.</text>
</comment>
<dbReference type="InterPro" id="IPR036397">
    <property type="entry name" value="RNaseH_sf"/>
</dbReference>
<name>A0A2H0BLQ0_9BACT</name>
<dbReference type="NCBIfam" id="NF000595">
    <property type="entry name" value="PRK00015.1-3"/>
    <property type="match status" value="1"/>
</dbReference>
<organism evidence="15 16">
    <name type="scientific">Candidatus Vogelbacteria bacterium CG22_combo_CG10-13_8_21_14_all_37_9</name>
    <dbReference type="NCBI Taxonomy" id="1975046"/>
    <lineage>
        <taxon>Bacteria</taxon>
        <taxon>Candidatus Vogeliibacteriota</taxon>
    </lineage>
</organism>
<dbReference type="GO" id="GO:0004523">
    <property type="term" value="F:RNA-DNA hybrid ribonuclease activity"/>
    <property type="evidence" value="ECO:0007669"/>
    <property type="project" value="UniProtKB-UniRule"/>
</dbReference>
<dbReference type="PANTHER" id="PTHR10954:SF18">
    <property type="entry name" value="RIBONUCLEASE HII"/>
    <property type="match status" value="1"/>
</dbReference>
<dbReference type="PANTHER" id="PTHR10954">
    <property type="entry name" value="RIBONUCLEASE H2 SUBUNIT A"/>
    <property type="match status" value="1"/>
</dbReference>
<keyword evidence="6" id="KW-0963">Cytoplasm</keyword>
<dbReference type="PROSITE" id="PS51975">
    <property type="entry name" value="RNASE_H_2"/>
    <property type="match status" value="1"/>
</dbReference>
<dbReference type="GO" id="GO:0003723">
    <property type="term" value="F:RNA binding"/>
    <property type="evidence" value="ECO:0007669"/>
    <property type="project" value="UniProtKB-UniRule"/>
</dbReference>